<dbReference type="EMBL" id="CP137640">
    <property type="protein sequence ID" value="WVX80780.1"/>
    <property type="molecule type" value="Genomic_DNA"/>
</dbReference>
<dbReference type="PANTHER" id="PTHR31632:SF2">
    <property type="entry name" value="PLASMA MEMBRANE IRON PERMEASE"/>
    <property type="match status" value="1"/>
</dbReference>
<evidence type="ECO:0000256" key="2">
    <source>
        <dbReference type="ARBA" id="ARBA00008333"/>
    </source>
</evidence>
<feature type="transmembrane region" description="Helical" evidence="6">
    <location>
        <begin position="359"/>
        <end position="381"/>
    </location>
</feature>
<feature type="signal peptide" evidence="7">
    <location>
        <begin position="1"/>
        <end position="26"/>
    </location>
</feature>
<dbReference type="PANTHER" id="PTHR31632">
    <property type="entry name" value="IRON TRANSPORTER FTH1"/>
    <property type="match status" value="1"/>
</dbReference>
<feature type="chain" id="PRO_5045702828" evidence="7">
    <location>
        <begin position="27"/>
        <end position="581"/>
    </location>
</feature>
<comment type="subcellular location">
    <subcellularLocation>
        <location evidence="1">Membrane</location>
        <topology evidence="1">Multi-pass membrane protein</topology>
    </subcellularLocation>
</comment>
<keyword evidence="4 6" id="KW-1133">Transmembrane helix</keyword>
<feature type="transmembrane region" description="Helical" evidence="6">
    <location>
        <begin position="504"/>
        <end position="526"/>
    </location>
</feature>
<proteinExistence type="inferred from homology"/>
<reference evidence="8 9" key="1">
    <citation type="submission" date="2023-10" db="EMBL/GenBank/DDBJ databases">
        <title>Niallia locisalis sp.nov. isolated from a salt pond sample.</title>
        <authorList>
            <person name="Li X.-J."/>
            <person name="Dong L."/>
        </authorList>
    </citation>
    <scope>NUCLEOTIDE SEQUENCE [LARGE SCALE GENOMIC DNA]</scope>
    <source>
        <strain evidence="8 9">DSM 29761</strain>
    </source>
</reference>
<evidence type="ECO:0000313" key="8">
    <source>
        <dbReference type="EMBL" id="WVX80780.1"/>
    </source>
</evidence>
<name>A0ABZ2CFS4_9BACI</name>
<evidence type="ECO:0000256" key="7">
    <source>
        <dbReference type="SAM" id="SignalP"/>
    </source>
</evidence>
<dbReference type="RefSeq" id="WP_338449711.1">
    <property type="nucleotide sequence ID" value="NZ_CP137640.1"/>
</dbReference>
<comment type="similarity">
    <text evidence="2">Belongs to the oxidase-dependent Fe transporter (OFeT) (TC 9.A.10.1) family.</text>
</comment>
<accession>A0ABZ2CFS4</accession>
<gene>
    <name evidence="8" type="ORF">R4Z09_26760</name>
</gene>
<feature type="transmembrane region" description="Helical" evidence="6">
    <location>
        <begin position="326"/>
        <end position="347"/>
    </location>
</feature>
<keyword evidence="9" id="KW-1185">Reference proteome</keyword>
<evidence type="ECO:0000256" key="3">
    <source>
        <dbReference type="ARBA" id="ARBA00022692"/>
    </source>
</evidence>
<organism evidence="8 9">
    <name type="scientific">Niallia oryzisoli</name>
    <dbReference type="NCBI Taxonomy" id="1737571"/>
    <lineage>
        <taxon>Bacteria</taxon>
        <taxon>Bacillati</taxon>
        <taxon>Bacillota</taxon>
        <taxon>Bacilli</taxon>
        <taxon>Bacillales</taxon>
        <taxon>Bacillaceae</taxon>
        <taxon>Niallia</taxon>
    </lineage>
</organism>
<sequence length="581" mass="64096">MIYKKMLGMLTACLIVFLCLTPASFAAEKNYDSLFVYIGDSLMKAKSGDQEAIVENMAGFESEWNALKNDSEQAKGVDEHLLQVKSALQKDAGMDEIREELSSLSSSLVAFDKAQNPVNKGKDKQKLQELLPLIDEMKATVSQGDTQKAKSQYNELLNKWAEAETFVRGESVVSYGEIEKYQAFIRIAVTNEPLDQESAQSNLDALQASIENVIAGNVKKADNAAEYSLTDITHLLEESIEAIEANQLDSAVTQLNDILTIWPMVEGDVSTRDSKLYSDMETKVPEAISLLSSKKVQVDAAKSILNDLNERLLPLTNDTSYSTWDAALILLREGLEALLIVVTLLSFLKKVNQHDKQKWIWIGVGVGLAASVVLSFIINMVFSQLTAASSREYIEGIIGIVAVVMMLTVGAWLHSKSNIHAWNQYIGSQMYQAIATGRLFSFALISFFSIFREGAETIIFYSGMAPYMSLKQMVSGIGIALAILIVIGFILIRYSVKLPITLFFKIATVMIYVLAFKILGVSIHALQVSQVLPTHSIGSPFIEWIGLYPTLETTLPQIVFVALILLTTVWVKKRNNAAAAA</sequence>
<keyword evidence="5 6" id="KW-0472">Membrane</keyword>
<evidence type="ECO:0000256" key="4">
    <source>
        <dbReference type="ARBA" id="ARBA00022989"/>
    </source>
</evidence>
<evidence type="ECO:0000313" key="9">
    <source>
        <dbReference type="Proteomes" id="UP001357223"/>
    </source>
</evidence>
<dbReference type="Proteomes" id="UP001357223">
    <property type="component" value="Chromosome"/>
</dbReference>
<feature type="transmembrane region" description="Helical" evidence="6">
    <location>
        <begin position="472"/>
        <end position="492"/>
    </location>
</feature>
<feature type="transmembrane region" description="Helical" evidence="6">
    <location>
        <begin position="393"/>
        <end position="413"/>
    </location>
</feature>
<dbReference type="InterPro" id="IPR004923">
    <property type="entry name" value="FTR1/Fip1/EfeU"/>
</dbReference>
<protein>
    <submittedName>
        <fullName evidence="8">FTR1 family protein</fullName>
    </submittedName>
</protein>
<evidence type="ECO:0000256" key="6">
    <source>
        <dbReference type="SAM" id="Phobius"/>
    </source>
</evidence>
<feature type="transmembrane region" description="Helical" evidence="6">
    <location>
        <begin position="554"/>
        <end position="571"/>
    </location>
</feature>
<keyword evidence="3 6" id="KW-0812">Transmembrane</keyword>
<feature type="transmembrane region" description="Helical" evidence="6">
    <location>
        <begin position="433"/>
        <end position="452"/>
    </location>
</feature>
<dbReference type="Pfam" id="PF03239">
    <property type="entry name" value="FTR1"/>
    <property type="match status" value="1"/>
</dbReference>
<evidence type="ECO:0000256" key="5">
    <source>
        <dbReference type="ARBA" id="ARBA00023136"/>
    </source>
</evidence>
<evidence type="ECO:0000256" key="1">
    <source>
        <dbReference type="ARBA" id="ARBA00004141"/>
    </source>
</evidence>
<keyword evidence="7" id="KW-0732">Signal</keyword>